<reference evidence="1" key="1">
    <citation type="submission" date="2022-04" db="EMBL/GenBank/DDBJ databases">
        <title>Tomato heritable bacteria conferring resistance against bacterial wilt.</title>
        <authorList>
            <person name="Yin J."/>
        </authorList>
    </citation>
    <scope>NUCLEOTIDE SEQUENCE</scope>
    <source>
        <strain evidence="1">Cra20</strain>
    </source>
</reference>
<proteinExistence type="predicted"/>
<name>A0ABU3N129_9SPHN</name>
<sequence>MNMMTTRDLISPAQLEHADTLLGFWIGQADRRFVRLDEAVAAVADLDRQEQALHGRASPRVIATLLKLRGFRETTVERTDGEDAPAFIKNSSAPRSQTEERIRGLAFAREWRERNKPIFDGMFGRAGGGNA</sequence>
<protein>
    <submittedName>
        <fullName evidence="1">Uncharacterized protein</fullName>
    </submittedName>
</protein>
<dbReference type="EMBL" id="JALMLT010000001">
    <property type="protein sequence ID" value="MDT8758263.1"/>
    <property type="molecule type" value="Genomic_DNA"/>
</dbReference>
<gene>
    <name evidence="1" type="ORF">MZO42_06095</name>
</gene>
<accession>A0ABU3N129</accession>
<comment type="caution">
    <text evidence="1">The sequence shown here is derived from an EMBL/GenBank/DDBJ whole genome shotgun (WGS) entry which is preliminary data.</text>
</comment>
<organism evidence="1">
    <name type="scientific">Sphingomonas psychrotolerans</name>
    <dbReference type="NCBI Taxonomy" id="1327635"/>
    <lineage>
        <taxon>Bacteria</taxon>
        <taxon>Pseudomonadati</taxon>
        <taxon>Pseudomonadota</taxon>
        <taxon>Alphaproteobacteria</taxon>
        <taxon>Sphingomonadales</taxon>
        <taxon>Sphingomonadaceae</taxon>
        <taxon>Sphingomonas</taxon>
    </lineage>
</organism>
<evidence type="ECO:0000313" key="1">
    <source>
        <dbReference type="EMBL" id="MDT8758263.1"/>
    </source>
</evidence>